<gene>
    <name evidence="2" type="ORF">HYE67_007086</name>
</gene>
<proteinExistence type="predicted"/>
<dbReference type="AlphaFoldDB" id="A0A7S8HXV5"/>
<feature type="region of interest" description="Disordered" evidence="1">
    <location>
        <begin position="50"/>
        <end position="82"/>
    </location>
</feature>
<organism evidence="2 3">
    <name type="scientific">Fusarium culmorum</name>
    <dbReference type="NCBI Taxonomy" id="5516"/>
    <lineage>
        <taxon>Eukaryota</taxon>
        <taxon>Fungi</taxon>
        <taxon>Dikarya</taxon>
        <taxon>Ascomycota</taxon>
        <taxon>Pezizomycotina</taxon>
        <taxon>Sordariomycetes</taxon>
        <taxon>Hypocreomycetidae</taxon>
        <taxon>Hypocreales</taxon>
        <taxon>Nectriaceae</taxon>
        <taxon>Fusarium</taxon>
    </lineage>
</organism>
<feature type="compositionally biased region" description="Basic and acidic residues" evidence="1">
    <location>
        <begin position="61"/>
        <end position="79"/>
    </location>
</feature>
<evidence type="ECO:0000256" key="1">
    <source>
        <dbReference type="SAM" id="MobiDB-lite"/>
    </source>
</evidence>
<evidence type="ECO:0000313" key="3">
    <source>
        <dbReference type="Proteomes" id="UP000663297"/>
    </source>
</evidence>
<dbReference type="EMBL" id="CP064749">
    <property type="protein sequence ID" value="QPC64855.1"/>
    <property type="molecule type" value="Genomic_DNA"/>
</dbReference>
<reference evidence="2" key="1">
    <citation type="submission" date="2020-11" db="EMBL/GenBank/DDBJ databases">
        <title>The chromosome-scale genome resource for two endophytic Fusarium species: F. culmorum and F. pseudograminearum.</title>
        <authorList>
            <person name="Yuan Z."/>
        </authorList>
    </citation>
    <scope>NUCLEOTIDE SEQUENCE</scope>
    <source>
        <strain evidence="2">Class2-1B</strain>
    </source>
</reference>
<evidence type="ECO:0000313" key="2">
    <source>
        <dbReference type="EMBL" id="QPC64855.1"/>
    </source>
</evidence>
<name>A0A7S8HXV5_FUSCU</name>
<sequence>MVNASRQLGELVHPKPVDSSHSIYYTTNQCLSSDASFCRTSIAAGIDADNCRPQSQNTEKTTLKQTHEVGKHRYSRRDMAPTTGASPKWIMIVALVRSSSSTSNQ</sequence>
<protein>
    <submittedName>
        <fullName evidence="2">Uncharacterized protein</fullName>
    </submittedName>
</protein>
<dbReference type="Proteomes" id="UP000663297">
    <property type="component" value="Chromosome 3"/>
</dbReference>
<accession>A0A7S8HXV5</accession>